<dbReference type="SUPFAM" id="SSF53474">
    <property type="entry name" value="alpha/beta-Hydrolases"/>
    <property type="match status" value="1"/>
</dbReference>
<dbReference type="RefSeq" id="WP_189210447.1">
    <property type="nucleotide sequence ID" value="NZ_BMRB01000002.1"/>
</dbReference>
<dbReference type="Gene3D" id="3.40.50.1820">
    <property type="entry name" value="alpha/beta hydrolase"/>
    <property type="match status" value="1"/>
</dbReference>
<keyword evidence="4" id="KW-1185">Reference proteome</keyword>
<name>A0A918GD37_9PSEU</name>
<dbReference type="InterPro" id="IPR052897">
    <property type="entry name" value="Sec-Metab_Biosynth_Hydrolase"/>
</dbReference>
<evidence type="ECO:0000313" key="3">
    <source>
        <dbReference type="EMBL" id="GGS29471.1"/>
    </source>
</evidence>
<dbReference type="AlphaFoldDB" id="A0A918GD37"/>
<sequence length="280" mass="29366">MTPAVVLVPGAFTGAWMWADVAAGLRRRGIAASAIDLPSIGPDAGDAGFAADVRAVRRALDRLEPPVLLCGHSYGGGVITESAAGPHPAVRRLVYVNAAVPDIGDSLVSLMTAAVARARLGERPDRGVVLRGDGLAHLDREYARRVLFNDCGPDRAEAALARLSPTNPSGSDRPLAHAAWRDLPATYLRGTEDRLVEAIAPAFIAHGPELVEFPVGHCPQWSRPELVVDLLADRALGMTTGPSAAERTRTGDPCSPNSSSSIRPSPAPTWTATATSPSRT</sequence>
<accession>A0A918GD37</accession>
<comment type="caution">
    <text evidence="3">The sequence shown here is derived from an EMBL/GenBank/DDBJ whole genome shotgun (WGS) entry which is preliminary data.</text>
</comment>
<evidence type="ECO:0000256" key="1">
    <source>
        <dbReference type="SAM" id="MobiDB-lite"/>
    </source>
</evidence>
<feature type="domain" description="AB hydrolase-1" evidence="2">
    <location>
        <begin position="5"/>
        <end position="229"/>
    </location>
</feature>
<dbReference type="InterPro" id="IPR000073">
    <property type="entry name" value="AB_hydrolase_1"/>
</dbReference>
<feature type="compositionally biased region" description="Low complexity" evidence="1">
    <location>
        <begin position="253"/>
        <end position="280"/>
    </location>
</feature>
<reference evidence="3" key="2">
    <citation type="submission" date="2020-09" db="EMBL/GenBank/DDBJ databases">
        <authorList>
            <person name="Sun Q."/>
            <person name="Ohkuma M."/>
        </authorList>
    </citation>
    <scope>NUCLEOTIDE SEQUENCE</scope>
    <source>
        <strain evidence="3">JCM 3276</strain>
    </source>
</reference>
<evidence type="ECO:0000259" key="2">
    <source>
        <dbReference type="Pfam" id="PF12697"/>
    </source>
</evidence>
<proteinExistence type="predicted"/>
<dbReference type="GO" id="GO:0016787">
    <property type="term" value="F:hydrolase activity"/>
    <property type="evidence" value="ECO:0007669"/>
    <property type="project" value="UniProtKB-KW"/>
</dbReference>
<dbReference type="EMBL" id="BMRB01000002">
    <property type="protein sequence ID" value="GGS29471.1"/>
    <property type="molecule type" value="Genomic_DNA"/>
</dbReference>
<protein>
    <submittedName>
        <fullName evidence="3">Alpha/beta hydrolase</fullName>
    </submittedName>
</protein>
<dbReference type="PANTHER" id="PTHR37017">
    <property type="entry name" value="AB HYDROLASE-1 DOMAIN-CONTAINING PROTEIN-RELATED"/>
    <property type="match status" value="1"/>
</dbReference>
<reference evidence="3" key="1">
    <citation type="journal article" date="2014" name="Int. J. Syst. Evol. Microbiol.">
        <title>Complete genome sequence of Corynebacterium casei LMG S-19264T (=DSM 44701T), isolated from a smear-ripened cheese.</title>
        <authorList>
            <consortium name="US DOE Joint Genome Institute (JGI-PGF)"/>
            <person name="Walter F."/>
            <person name="Albersmeier A."/>
            <person name="Kalinowski J."/>
            <person name="Ruckert C."/>
        </authorList>
    </citation>
    <scope>NUCLEOTIDE SEQUENCE</scope>
    <source>
        <strain evidence="3">JCM 3276</strain>
    </source>
</reference>
<dbReference type="Proteomes" id="UP000660680">
    <property type="component" value="Unassembled WGS sequence"/>
</dbReference>
<evidence type="ECO:0000313" key="4">
    <source>
        <dbReference type="Proteomes" id="UP000660680"/>
    </source>
</evidence>
<dbReference type="PANTHER" id="PTHR37017:SF11">
    <property type="entry name" value="ESTERASE_LIPASE_THIOESTERASE DOMAIN-CONTAINING PROTEIN"/>
    <property type="match status" value="1"/>
</dbReference>
<keyword evidence="3" id="KW-0378">Hydrolase</keyword>
<organism evidence="3 4">
    <name type="scientific">Actinokineospora fastidiosa</name>
    <dbReference type="NCBI Taxonomy" id="1816"/>
    <lineage>
        <taxon>Bacteria</taxon>
        <taxon>Bacillati</taxon>
        <taxon>Actinomycetota</taxon>
        <taxon>Actinomycetes</taxon>
        <taxon>Pseudonocardiales</taxon>
        <taxon>Pseudonocardiaceae</taxon>
        <taxon>Actinokineospora</taxon>
    </lineage>
</organism>
<dbReference type="Pfam" id="PF12697">
    <property type="entry name" value="Abhydrolase_6"/>
    <property type="match status" value="1"/>
</dbReference>
<feature type="region of interest" description="Disordered" evidence="1">
    <location>
        <begin position="240"/>
        <end position="280"/>
    </location>
</feature>
<gene>
    <name evidence="3" type="ORF">GCM10010171_23460</name>
</gene>
<dbReference type="InterPro" id="IPR029058">
    <property type="entry name" value="AB_hydrolase_fold"/>
</dbReference>